<organism evidence="2">
    <name type="scientific">Medicago truncatula</name>
    <name type="common">Barrel medic</name>
    <name type="synonym">Medicago tribuloides</name>
    <dbReference type="NCBI Taxonomy" id="3880"/>
    <lineage>
        <taxon>Eukaryota</taxon>
        <taxon>Viridiplantae</taxon>
        <taxon>Streptophyta</taxon>
        <taxon>Embryophyta</taxon>
        <taxon>Tracheophyta</taxon>
        <taxon>Spermatophyta</taxon>
        <taxon>Magnoliopsida</taxon>
        <taxon>eudicotyledons</taxon>
        <taxon>Gunneridae</taxon>
        <taxon>Pentapetalae</taxon>
        <taxon>rosids</taxon>
        <taxon>fabids</taxon>
        <taxon>Fabales</taxon>
        <taxon>Fabaceae</taxon>
        <taxon>Papilionoideae</taxon>
        <taxon>50 kb inversion clade</taxon>
        <taxon>NPAAA clade</taxon>
        <taxon>Hologalegina</taxon>
        <taxon>IRL clade</taxon>
        <taxon>Trifolieae</taxon>
        <taxon>Medicago</taxon>
    </lineage>
</organism>
<keyword evidence="1" id="KW-0472">Membrane</keyword>
<proteinExistence type="predicted"/>
<dbReference type="AlphaFoldDB" id="A0A396K0X2"/>
<evidence type="ECO:0000256" key="1">
    <source>
        <dbReference type="SAM" id="Phobius"/>
    </source>
</evidence>
<dbReference type="Proteomes" id="UP000265566">
    <property type="component" value="Chromosome 1"/>
</dbReference>
<comment type="caution">
    <text evidence="2">The sequence shown here is derived from an EMBL/GenBank/DDBJ whole genome shotgun (WGS) entry which is preliminary data.</text>
</comment>
<evidence type="ECO:0000313" key="2">
    <source>
        <dbReference type="EMBL" id="RHN81818.1"/>
    </source>
</evidence>
<reference evidence="2" key="1">
    <citation type="journal article" date="2018" name="Nat. Plants">
        <title>Whole-genome landscape of Medicago truncatula symbiotic genes.</title>
        <authorList>
            <person name="Pecrix Y."/>
            <person name="Gamas P."/>
            <person name="Carrere S."/>
        </authorList>
    </citation>
    <scope>NUCLEOTIDE SEQUENCE</scope>
    <source>
        <tissue evidence="2">Leaves</tissue>
    </source>
</reference>
<keyword evidence="1" id="KW-0812">Transmembrane</keyword>
<accession>A0A396K0X2</accession>
<evidence type="ECO:0008006" key="3">
    <source>
        <dbReference type="Google" id="ProtNLM"/>
    </source>
</evidence>
<feature type="transmembrane region" description="Helical" evidence="1">
    <location>
        <begin position="12"/>
        <end position="32"/>
    </location>
</feature>
<sequence>MDGFFSFFNLPFSLFFPMLSPHFFIFSDWRVLAGIALARRLAVEDGTAVVVNVTNKPNVFYYLF</sequence>
<dbReference type="Gramene" id="rna5908">
    <property type="protein sequence ID" value="RHN81818.1"/>
    <property type="gene ID" value="gene5908"/>
</dbReference>
<gene>
    <name evidence="2" type="ORF">MtrunA17_Chr1g0203231</name>
</gene>
<name>A0A396K0X2_MEDTR</name>
<keyword evidence="1" id="KW-1133">Transmembrane helix</keyword>
<dbReference type="EMBL" id="PSQE01000001">
    <property type="protein sequence ID" value="RHN81818.1"/>
    <property type="molecule type" value="Genomic_DNA"/>
</dbReference>
<protein>
    <recommendedName>
        <fullName evidence="3">Transmembrane protein</fullName>
    </recommendedName>
</protein>